<dbReference type="InterPro" id="IPR015943">
    <property type="entry name" value="WD40/YVTN_repeat-like_dom_sf"/>
</dbReference>
<dbReference type="Pfam" id="PF00400">
    <property type="entry name" value="WD40"/>
    <property type="match status" value="2"/>
</dbReference>
<comment type="similarity">
    <text evidence="1">Belongs to the WD repeat DDB2/WDR76 family.</text>
</comment>
<keyword evidence="8" id="KW-1185">Reference proteome</keyword>
<dbReference type="SMART" id="SM00320">
    <property type="entry name" value="WD40"/>
    <property type="match status" value="3"/>
</dbReference>
<dbReference type="GO" id="GO:0005634">
    <property type="term" value="C:nucleus"/>
    <property type="evidence" value="ECO:0007669"/>
    <property type="project" value="TreeGrafter"/>
</dbReference>
<evidence type="ECO:0000256" key="3">
    <source>
        <dbReference type="ARBA" id="ARBA00022737"/>
    </source>
</evidence>
<dbReference type="InterPro" id="IPR019775">
    <property type="entry name" value="WD40_repeat_CS"/>
</dbReference>
<evidence type="ECO:0000313" key="8">
    <source>
        <dbReference type="Proteomes" id="UP000325577"/>
    </source>
</evidence>
<accession>A0A5J5AWJ0</accession>
<sequence length="485" mass="54298">MAPQKLIDYERRRIENIKRNDEMLASLQVHSKINELSAATKRQRVQRTEKKSKTEAPIVVRQSLRTRGMQPDPSTAGGLKDESVDILKVYKLRIKKSPRESGPLSMKDAYDGTTSDRKLIETILGVSNKSHLSSIEGIDGGSCNSIVGVLENENFRYPSRVRGSVDLGSLKLEEKNIARVVPGRILALRFFPSTDMKMISVGNNFGYVGFWNVDSIKEDGDGIYRYHPHSGPVSGIVIQPFCLSKMFTCGYDGFIQLMDVEKEAFDLVYSGDHPIFSVSQRPNDVRSLYFSEGRGRGQLHTLDERAGKSSTSWTLHEDRINTIDFNSENSNIMATSSTDGTVCIWDLRHIDADKPKSLKTVSHKKSVYSAYFSPSGSCLATTSGDDEVGLLSGANYEDTSVIYHYNRKGLWYYTFRAIWGWDDSYIFTSNKKGGVDVISTAERSVVTLESPYVSSIPCRFDAHPYEVGMLAWATIGSHVYLWTSC</sequence>
<dbReference type="GO" id="GO:2000001">
    <property type="term" value="P:regulation of DNA damage checkpoint"/>
    <property type="evidence" value="ECO:0007669"/>
    <property type="project" value="TreeGrafter"/>
</dbReference>
<dbReference type="InterPro" id="IPR036322">
    <property type="entry name" value="WD40_repeat_dom_sf"/>
</dbReference>
<dbReference type="Proteomes" id="UP000325577">
    <property type="component" value="Linkage Group LG17"/>
</dbReference>
<evidence type="ECO:0000313" key="7">
    <source>
        <dbReference type="EMBL" id="KAA8535293.1"/>
    </source>
</evidence>
<dbReference type="AlphaFoldDB" id="A0A5J5AWJ0"/>
<proteinExistence type="inferred from homology"/>
<dbReference type="InterPro" id="IPR001680">
    <property type="entry name" value="WD40_rpt"/>
</dbReference>
<evidence type="ECO:0000256" key="6">
    <source>
        <dbReference type="PROSITE-ProRule" id="PRU00221"/>
    </source>
</evidence>
<dbReference type="SUPFAM" id="SSF50978">
    <property type="entry name" value="WD40 repeat-like"/>
    <property type="match status" value="1"/>
</dbReference>
<evidence type="ECO:0000256" key="5">
    <source>
        <dbReference type="ARBA" id="ARBA00023125"/>
    </source>
</evidence>
<evidence type="ECO:0000256" key="2">
    <source>
        <dbReference type="ARBA" id="ARBA00022574"/>
    </source>
</evidence>
<dbReference type="Gene3D" id="2.130.10.10">
    <property type="entry name" value="YVTN repeat-like/Quinoprotein amine dehydrogenase"/>
    <property type="match status" value="1"/>
</dbReference>
<dbReference type="PROSITE" id="PS00678">
    <property type="entry name" value="WD_REPEATS_1"/>
    <property type="match status" value="1"/>
</dbReference>
<dbReference type="PANTHER" id="PTHR14773">
    <property type="entry name" value="WD REPEAT-CONTAINING PROTEIN 76"/>
    <property type="match status" value="1"/>
</dbReference>
<feature type="repeat" description="WD" evidence="6">
    <location>
        <begin position="313"/>
        <end position="348"/>
    </location>
</feature>
<keyword evidence="3" id="KW-0677">Repeat</keyword>
<dbReference type="OrthoDB" id="9890280at2759"/>
<dbReference type="GO" id="GO:0003677">
    <property type="term" value="F:DNA binding"/>
    <property type="evidence" value="ECO:0007669"/>
    <property type="project" value="UniProtKB-KW"/>
</dbReference>
<evidence type="ECO:0000256" key="4">
    <source>
        <dbReference type="ARBA" id="ARBA00022763"/>
    </source>
</evidence>
<name>A0A5J5AWJ0_9ASTE</name>
<evidence type="ECO:0000256" key="1">
    <source>
        <dbReference type="ARBA" id="ARBA00005434"/>
    </source>
</evidence>
<dbReference type="PANTHER" id="PTHR14773:SF0">
    <property type="entry name" value="WD REPEAT-CONTAINING PROTEIN 76"/>
    <property type="match status" value="1"/>
</dbReference>
<keyword evidence="4" id="KW-0227">DNA damage</keyword>
<dbReference type="GO" id="GO:0006974">
    <property type="term" value="P:DNA damage response"/>
    <property type="evidence" value="ECO:0007669"/>
    <property type="project" value="UniProtKB-KW"/>
</dbReference>
<organism evidence="7 8">
    <name type="scientific">Nyssa sinensis</name>
    <dbReference type="NCBI Taxonomy" id="561372"/>
    <lineage>
        <taxon>Eukaryota</taxon>
        <taxon>Viridiplantae</taxon>
        <taxon>Streptophyta</taxon>
        <taxon>Embryophyta</taxon>
        <taxon>Tracheophyta</taxon>
        <taxon>Spermatophyta</taxon>
        <taxon>Magnoliopsida</taxon>
        <taxon>eudicotyledons</taxon>
        <taxon>Gunneridae</taxon>
        <taxon>Pentapetalae</taxon>
        <taxon>asterids</taxon>
        <taxon>Cornales</taxon>
        <taxon>Nyssaceae</taxon>
        <taxon>Nyssa</taxon>
    </lineage>
</organism>
<keyword evidence="2 6" id="KW-0853">WD repeat</keyword>
<keyword evidence="5" id="KW-0238">DNA-binding</keyword>
<reference evidence="7 8" key="1">
    <citation type="submission" date="2019-09" db="EMBL/GenBank/DDBJ databases">
        <title>A chromosome-level genome assembly of the Chinese tupelo Nyssa sinensis.</title>
        <authorList>
            <person name="Yang X."/>
            <person name="Kang M."/>
            <person name="Yang Y."/>
            <person name="Xiong H."/>
            <person name="Wang M."/>
            <person name="Zhang Z."/>
            <person name="Wang Z."/>
            <person name="Wu H."/>
            <person name="Ma T."/>
            <person name="Liu J."/>
            <person name="Xi Z."/>
        </authorList>
    </citation>
    <scope>NUCLEOTIDE SEQUENCE [LARGE SCALE GENOMIC DNA]</scope>
    <source>
        <strain evidence="7">J267</strain>
        <tissue evidence="7">Leaf</tissue>
    </source>
</reference>
<protein>
    <submittedName>
        <fullName evidence="7">Uncharacterized protein</fullName>
    </submittedName>
</protein>
<dbReference type="PROSITE" id="PS50294">
    <property type="entry name" value="WD_REPEATS_REGION"/>
    <property type="match status" value="1"/>
</dbReference>
<dbReference type="PROSITE" id="PS50082">
    <property type="entry name" value="WD_REPEATS_2"/>
    <property type="match status" value="1"/>
</dbReference>
<dbReference type="InterPro" id="IPR050853">
    <property type="entry name" value="WD_repeat_DNA-damage-binding"/>
</dbReference>
<dbReference type="EMBL" id="CM018040">
    <property type="protein sequence ID" value="KAA8535293.1"/>
    <property type="molecule type" value="Genomic_DNA"/>
</dbReference>
<gene>
    <name evidence="7" type="ORF">F0562_030296</name>
</gene>